<reference evidence="7" key="1">
    <citation type="journal article" date="2019" name="Int. J. Syst. Evol. Microbiol.">
        <title>The Global Catalogue of Microorganisms (GCM) 10K type strain sequencing project: providing services to taxonomists for standard genome sequencing and annotation.</title>
        <authorList>
            <consortium name="The Broad Institute Genomics Platform"/>
            <consortium name="The Broad Institute Genome Sequencing Center for Infectious Disease"/>
            <person name="Wu L."/>
            <person name="Ma J."/>
        </authorList>
    </citation>
    <scope>NUCLEOTIDE SEQUENCE [LARGE SCALE GENOMIC DNA]</scope>
    <source>
        <strain evidence="7">JCM 17224</strain>
    </source>
</reference>
<dbReference type="InterPro" id="IPR005119">
    <property type="entry name" value="LysR_subst-bd"/>
</dbReference>
<organism evidence="6 7">
    <name type="scientific">Hymenobacter fastidiosus</name>
    <dbReference type="NCBI Taxonomy" id="486264"/>
    <lineage>
        <taxon>Bacteria</taxon>
        <taxon>Pseudomonadati</taxon>
        <taxon>Bacteroidota</taxon>
        <taxon>Cytophagia</taxon>
        <taxon>Cytophagales</taxon>
        <taxon>Hymenobacteraceae</taxon>
        <taxon>Hymenobacter</taxon>
    </lineage>
</organism>
<dbReference type="EMBL" id="BAABDJ010000036">
    <property type="protein sequence ID" value="GAA4016056.1"/>
    <property type="molecule type" value="Genomic_DNA"/>
</dbReference>
<evidence type="ECO:0000259" key="5">
    <source>
        <dbReference type="PROSITE" id="PS50931"/>
    </source>
</evidence>
<keyword evidence="7" id="KW-1185">Reference proteome</keyword>
<gene>
    <name evidence="6" type="ORF">GCM10022408_31880</name>
</gene>
<protein>
    <submittedName>
        <fullName evidence="6">LysR family transcriptional regulator</fullName>
    </submittedName>
</protein>
<evidence type="ECO:0000313" key="7">
    <source>
        <dbReference type="Proteomes" id="UP001500567"/>
    </source>
</evidence>
<evidence type="ECO:0000256" key="2">
    <source>
        <dbReference type="ARBA" id="ARBA00023015"/>
    </source>
</evidence>
<evidence type="ECO:0000256" key="3">
    <source>
        <dbReference type="ARBA" id="ARBA00023125"/>
    </source>
</evidence>
<dbReference type="Gene3D" id="3.40.190.290">
    <property type="match status" value="1"/>
</dbReference>
<evidence type="ECO:0000256" key="4">
    <source>
        <dbReference type="ARBA" id="ARBA00023163"/>
    </source>
</evidence>
<keyword evidence="2" id="KW-0805">Transcription regulation</keyword>
<accession>A0ABP7ST16</accession>
<dbReference type="InterPro" id="IPR036388">
    <property type="entry name" value="WH-like_DNA-bd_sf"/>
</dbReference>
<dbReference type="SUPFAM" id="SSF53850">
    <property type="entry name" value="Periplasmic binding protein-like II"/>
    <property type="match status" value="1"/>
</dbReference>
<comment type="similarity">
    <text evidence="1">Belongs to the LysR transcriptional regulatory family.</text>
</comment>
<dbReference type="InterPro" id="IPR000847">
    <property type="entry name" value="LysR_HTH_N"/>
</dbReference>
<dbReference type="Gene3D" id="1.10.10.10">
    <property type="entry name" value="Winged helix-like DNA-binding domain superfamily/Winged helix DNA-binding domain"/>
    <property type="match status" value="1"/>
</dbReference>
<dbReference type="Pfam" id="PF03466">
    <property type="entry name" value="LysR_substrate"/>
    <property type="match status" value="1"/>
</dbReference>
<evidence type="ECO:0000256" key="1">
    <source>
        <dbReference type="ARBA" id="ARBA00009437"/>
    </source>
</evidence>
<evidence type="ECO:0000313" key="6">
    <source>
        <dbReference type="EMBL" id="GAA4016056.1"/>
    </source>
</evidence>
<dbReference type="Pfam" id="PF00126">
    <property type="entry name" value="HTH_1"/>
    <property type="match status" value="1"/>
</dbReference>
<comment type="caution">
    <text evidence="6">The sequence shown here is derived from an EMBL/GenBank/DDBJ whole genome shotgun (WGS) entry which is preliminary data.</text>
</comment>
<feature type="domain" description="HTH lysR-type" evidence="5">
    <location>
        <begin position="16"/>
        <end position="67"/>
    </location>
</feature>
<dbReference type="SUPFAM" id="SSF46785">
    <property type="entry name" value="Winged helix' DNA-binding domain"/>
    <property type="match status" value="1"/>
</dbReference>
<dbReference type="Proteomes" id="UP001500567">
    <property type="component" value="Unassembled WGS sequence"/>
</dbReference>
<dbReference type="PRINTS" id="PR00039">
    <property type="entry name" value="HTHLYSR"/>
</dbReference>
<proteinExistence type="inferred from homology"/>
<dbReference type="PANTHER" id="PTHR30126">
    <property type="entry name" value="HTH-TYPE TRANSCRIPTIONAL REGULATOR"/>
    <property type="match status" value="1"/>
</dbReference>
<sequence>MVAIPYHLLMLSHKHEIFLEVARLLSFTKASQMLFVSQSAVSKQVKALEEHYKTGLFERLGNSVILTPAGELLYQKLLLAKQLQHELHQEFTALSPGFSPQVHMVIGASTTVSLYVIPPVLSAYLNKFPNTQLTLKNRNSENILKALLDHEIDLGIIEGLHKVSNVTYTPLLTDEVVAVCSVRNPLRKKELRARDLLEVPVALREAGSGTLAVLEEALAEKHIKLSDLKVKVRLGGTEALKNFVRVDTCLAFLPRQAVMKELASGELLEVRLPDLNLVRHFDFVQRKGTENNMPYREFVQFARRYYAK</sequence>
<dbReference type="PROSITE" id="PS50931">
    <property type="entry name" value="HTH_LYSR"/>
    <property type="match status" value="1"/>
</dbReference>
<keyword evidence="3" id="KW-0238">DNA-binding</keyword>
<keyword evidence="4" id="KW-0804">Transcription</keyword>
<dbReference type="InterPro" id="IPR036390">
    <property type="entry name" value="WH_DNA-bd_sf"/>
</dbReference>
<name>A0ABP7ST16_9BACT</name>
<dbReference type="PANTHER" id="PTHR30126:SF39">
    <property type="entry name" value="HTH-TYPE TRANSCRIPTIONAL REGULATOR CYSL"/>
    <property type="match status" value="1"/>
</dbReference>